<keyword evidence="6" id="KW-0408">Iron</keyword>
<dbReference type="InterPro" id="IPR036503">
    <property type="entry name" value="Ald_Fedxn_OxRdtase_N_sf"/>
</dbReference>
<accession>A0A1I0PJ60</accession>
<keyword evidence="3" id="KW-0004">4Fe-4S</keyword>
<evidence type="ECO:0000313" key="10">
    <source>
        <dbReference type="EMBL" id="SEW14312.1"/>
    </source>
</evidence>
<comment type="cofactor">
    <cofactor evidence="1">
        <name>[4Fe-4S] cluster</name>
        <dbReference type="ChEBI" id="CHEBI:49883"/>
    </cofactor>
</comment>
<evidence type="ECO:0000256" key="6">
    <source>
        <dbReference type="ARBA" id="ARBA00023004"/>
    </source>
</evidence>
<comment type="cofactor">
    <cofactor evidence="8">
        <name>tungstopterin</name>
        <dbReference type="ChEBI" id="CHEBI:30402"/>
    </cofactor>
</comment>
<dbReference type="Pfam" id="PF01314">
    <property type="entry name" value="AFOR_C"/>
    <property type="match status" value="1"/>
</dbReference>
<dbReference type="GO" id="GO:0046872">
    <property type="term" value="F:metal ion binding"/>
    <property type="evidence" value="ECO:0007669"/>
    <property type="project" value="UniProtKB-KW"/>
</dbReference>
<evidence type="ECO:0000256" key="5">
    <source>
        <dbReference type="ARBA" id="ARBA00023002"/>
    </source>
</evidence>
<dbReference type="InterPro" id="IPR013985">
    <property type="entry name" value="Ald_Fedxn_OxRdtase_dom3"/>
</dbReference>
<comment type="similarity">
    <text evidence="2">Belongs to the AOR/FOR family.</text>
</comment>
<sequence>MLTGPGPLLSIDVGARTAETEPIEGVRSRYLGGRGVGTKLVYDRVPFDVDPLGSDNAVVFSAGPLQASRTSYTGRLNCTGVSPLSDGLVSSNAGGFLSRPFLNTGYGAIEVTGASDRLLAVHVTDDGVEFEAVPELAGATVPDVTAHVEDEHGLDASHVACIGPAGENEVRFAAIVTSGSRVFGRGGLGAVLGAKNVKLLTFAGDAAPEVDGPDIGDEIRAAAAEADHVMKEQGTAALTAFADEIEALPTRYYGERSFEGVDGIAGERVAEKKYKKGTCSSCAFACKLPTRDEASGLETEGPEFETVMAFGSNVGVDDIVDVMSANDRCDALGLDTISCGAAVAAYLASEDAFGDAALVRDLIEKIAHREGVGDLLAEGVARCHDDLGVPDWSMKDVAFPAHDGRRLNGQALAYATSNRGADHLYGSLYVYEYPMVDQEKALPPDGVDGKIDRLVRTENTKAALDSAILCKFSRTTAADDRLPELLETTDEALQRLGERIVTLERDFNARRGFDRADDDDLPYEIEGLADALDEYYRRRGWNRDGTVPAATLDELEIEA</sequence>
<dbReference type="PANTHER" id="PTHR30038">
    <property type="entry name" value="ALDEHYDE FERREDOXIN OXIDOREDUCTASE"/>
    <property type="match status" value="1"/>
</dbReference>
<gene>
    <name evidence="10" type="ORF">SAMN05216285_2616</name>
</gene>
<evidence type="ECO:0000256" key="4">
    <source>
        <dbReference type="ARBA" id="ARBA00022723"/>
    </source>
</evidence>
<keyword evidence="7" id="KW-0411">Iron-sulfur</keyword>
<evidence type="ECO:0000256" key="2">
    <source>
        <dbReference type="ARBA" id="ARBA00011032"/>
    </source>
</evidence>
<dbReference type="GO" id="GO:0009055">
    <property type="term" value="F:electron transfer activity"/>
    <property type="evidence" value="ECO:0007669"/>
    <property type="project" value="InterPro"/>
</dbReference>
<dbReference type="GO" id="GO:0051539">
    <property type="term" value="F:4 iron, 4 sulfur cluster binding"/>
    <property type="evidence" value="ECO:0007669"/>
    <property type="project" value="UniProtKB-KW"/>
</dbReference>
<evidence type="ECO:0000256" key="8">
    <source>
        <dbReference type="ARBA" id="ARBA00049934"/>
    </source>
</evidence>
<keyword evidence="4" id="KW-0479">Metal-binding</keyword>
<evidence type="ECO:0000256" key="7">
    <source>
        <dbReference type="ARBA" id="ARBA00023014"/>
    </source>
</evidence>
<dbReference type="InterPro" id="IPR001203">
    <property type="entry name" value="OxRdtase_Ald_Fedxn_C"/>
</dbReference>
<feature type="domain" description="Aldehyde ferredoxin oxidoreductase N-terminal" evidence="9">
    <location>
        <begin position="6"/>
        <end position="206"/>
    </location>
</feature>
<proteinExistence type="inferred from homology"/>
<dbReference type="GO" id="GO:0016625">
    <property type="term" value="F:oxidoreductase activity, acting on the aldehyde or oxo group of donors, iron-sulfur protein as acceptor"/>
    <property type="evidence" value="ECO:0007669"/>
    <property type="project" value="InterPro"/>
</dbReference>
<dbReference type="Gene3D" id="3.60.9.10">
    <property type="entry name" value="Aldehyde ferredoxin oxidoreductase, N-terminal domain"/>
    <property type="match status" value="1"/>
</dbReference>
<dbReference type="RefSeq" id="WP_049991830.1">
    <property type="nucleotide sequence ID" value="NZ_FOIS01000003.1"/>
</dbReference>
<protein>
    <submittedName>
        <fullName evidence="10">Aldehyde:ferredoxin oxidoreductase</fullName>
    </submittedName>
</protein>
<dbReference type="Gene3D" id="1.10.569.10">
    <property type="entry name" value="Aldehyde Ferredoxin Oxidoreductase Protein, subunit A, domain 2"/>
    <property type="match status" value="1"/>
</dbReference>
<evidence type="ECO:0000256" key="1">
    <source>
        <dbReference type="ARBA" id="ARBA00001966"/>
    </source>
</evidence>
<keyword evidence="5" id="KW-0560">Oxidoreductase</keyword>
<evidence type="ECO:0000259" key="9">
    <source>
        <dbReference type="SMART" id="SM00790"/>
    </source>
</evidence>
<dbReference type="eggNOG" id="arCOG00706">
    <property type="taxonomic scope" value="Archaea"/>
</dbReference>
<dbReference type="OrthoDB" id="30771at2157"/>
<keyword evidence="11" id="KW-1185">Reference proteome</keyword>
<dbReference type="SMART" id="SM00790">
    <property type="entry name" value="AFOR_N"/>
    <property type="match status" value="1"/>
</dbReference>
<dbReference type="Pfam" id="PF02730">
    <property type="entry name" value="AFOR_N"/>
    <property type="match status" value="1"/>
</dbReference>
<dbReference type="PANTHER" id="PTHR30038:SF0">
    <property type="entry name" value="TUNGSTEN-CONTAINING ALDEHYDE FERREDOXIN OXIDOREDUCTASE"/>
    <property type="match status" value="1"/>
</dbReference>
<evidence type="ECO:0000256" key="3">
    <source>
        <dbReference type="ARBA" id="ARBA00022485"/>
    </source>
</evidence>
<dbReference type="InterPro" id="IPR013984">
    <property type="entry name" value="Ald_Fedxn_OxRdtase_dom2"/>
</dbReference>
<dbReference type="Proteomes" id="UP000183275">
    <property type="component" value="Unassembled WGS sequence"/>
</dbReference>
<organism evidence="10 11">
    <name type="scientific">Natrinema salifodinae</name>
    <dbReference type="NCBI Taxonomy" id="1202768"/>
    <lineage>
        <taxon>Archaea</taxon>
        <taxon>Methanobacteriati</taxon>
        <taxon>Methanobacteriota</taxon>
        <taxon>Stenosarchaea group</taxon>
        <taxon>Halobacteria</taxon>
        <taxon>Halobacteriales</taxon>
        <taxon>Natrialbaceae</taxon>
        <taxon>Natrinema</taxon>
    </lineage>
</organism>
<dbReference type="SUPFAM" id="SSF48310">
    <property type="entry name" value="Aldehyde ferredoxin oxidoreductase, C-terminal domains"/>
    <property type="match status" value="1"/>
</dbReference>
<dbReference type="AlphaFoldDB" id="A0A1I0PJ60"/>
<dbReference type="Gene3D" id="1.10.599.10">
    <property type="entry name" value="Aldehyde Ferredoxin Oxidoreductase Protein, subunit A, domain 3"/>
    <property type="match status" value="1"/>
</dbReference>
<dbReference type="STRING" id="1202768.SAMN05216285_2616"/>
<evidence type="ECO:0000313" key="11">
    <source>
        <dbReference type="Proteomes" id="UP000183275"/>
    </source>
</evidence>
<dbReference type="InterPro" id="IPR036021">
    <property type="entry name" value="Tungsten_al_ferr_oxy-like_C"/>
</dbReference>
<dbReference type="InterPro" id="IPR013983">
    <property type="entry name" value="Ald_Fedxn_OxRdtase_N"/>
</dbReference>
<reference evidence="11" key="1">
    <citation type="submission" date="2016-10" db="EMBL/GenBank/DDBJ databases">
        <authorList>
            <person name="Varghese N."/>
        </authorList>
    </citation>
    <scope>NUCLEOTIDE SEQUENCE [LARGE SCALE GENOMIC DNA]</scope>
    <source>
        <strain evidence="11">CGMCC 1.12284</strain>
    </source>
</reference>
<dbReference type="InterPro" id="IPR051919">
    <property type="entry name" value="W-dependent_AOR"/>
</dbReference>
<dbReference type="EMBL" id="FOIS01000003">
    <property type="protein sequence ID" value="SEW14312.1"/>
    <property type="molecule type" value="Genomic_DNA"/>
</dbReference>
<dbReference type="SUPFAM" id="SSF56228">
    <property type="entry name" value="Aldehyde ferredoxin oxidoreductase, N-terminal domain"/>
    <property type="match status" value="1"/>
</dbReference>
<name>A0A1I0PJ60_9EURY</name>